<dbReference type="InterPro" id="IPR003593">
    <property type="entry name" value="AAA+_ATPase"/>
</dbReference>
<dbReference type="AlphaFoldDB" id="A0A1H9Y3L4"/>
<dbReference type="InterPro" id="IPR027417">
    <property type="entry name" value="P-loop_NTPase"/>
</dbReference>
<dbReference type="OrthoDB" id="9804819at2"/>
<dbReference type="CDD" id="cd03230">
    <property type="entry name" value="ABC_DR_subfamily_A"/>
    <property type="match status" value="1"/>
</dbReference>
<keyword evidence="2" id="KW-0813">Transport</keyword>
<sequence length="310" mass="34963">MFKIENLVKNYGNFTAVNDISFEIEKGSIFGLIGPNGAGKTTTMRIMATLLTKTSGNIFLGGQDLYKDIKESRKMLGYMPDFFGVYDDLRVSEYLEFYGEAYGLNLIDVRKVIPDLLELVGLGHKRDDFVNNLSRGMKQRLCLARTLIHQPEVLILDEPASGLDPRARVELRNILKELQKMGKTIIISSHILLELSQLCTHVGIIVDGKMPIIGPMDKVLSQVQGNTLVQIKVLEDLERAKLWLLEQHKVVNVDINNLGDFEVTFSGDEREMAVLLKEMAEKFLVLSFNPQRQNLEEIFMELTEVNGGEG</sequence>
<comment type="similarity">
    <text evidence="1">Belongs to the ABC transporter superfamily.</text>
</comment>
<dbReference type="SUPFAM" id="SSF52540">
    <property type="entry name" value="P-loop containing nucleoside triphosphate hydrolases"/>
    <property type="match status" value="1"/>
</dbReference>
<accession>A0A1H9Y3L4</accession>
<evidence type="ECO:0000313" key="6">
    <source>
        <dbReference type="EMBL" id="SES63315.1"/>
    </source>
</evidence>
<dbReference type="EMBL" id="FOIF01000001">
    <property type="protein sequence ID" value="SES63315.1"/>
    <property type="molecule type" value="Genomic_DNA"/>
</dbReference>
<proteinExistence type="inferred from homology"/>
<evidence type="ECO:0000256" key="4">
    <source>
        <dbReference type="ARBA" id="ARBA00022840"/>
    </source>
</evidence>
<dbReference type="Proteomes" id="UP000243819">
    <property type="component" value="Unassembled WGS sequence"/>
</dbReference>
<dbReference type="SMART" id="SM00382">
    <property type="entry name" value="AAA"/>
    <property type="match status" value="1"/>
</dbReference>
<dbReference type="Gene3D" id="3.40.50.300">
    <property type="entry name" value="P-loop containing nucleotide triphosphate hydrolases"/>
    <property type="match status" value="1"/>
</dbReference>
<dbReference type="PANTHER" id="PTHR43335:SF3">
    <property type="entry name" value="ABC TRANSPORTER"/>
    <property type="match status" value="1"/>
</dbReference>
<organism evidence="6 7">
    <name type="scientific">Anaerobranca gottschalkii DSM 13577</name>
    <dbReference type="NCBI Taxonomy" id="1120990"/>
    <lineage>
        <taxon>Bacteria</taxon>
        <taxon>Bacillati</taxon>
        <taxon>Bacillota</taxon>
        <taxon>Clostridia</taxon>
        <taxon>Eubacteriales</taxon>
        <taxon>Proteinivoracaceae</taxon>
        <taxon>Anaerobranca</taxon>
    </lineage>
</organism>
<reference evidence="7" key="1">
    <citation type="submission" date="2016-10" db="EMBL/GenBank/DDBJ databases">
        <authorList>
            <person name="Varghese N."/>
            <person name="Submissions S."/>
        </authorList>
    </citation>
    <scope>NUCLEOTIDE SEQUENCE [LARGE SCALE GENOMIC DNA]</scope>
    <source>
        <strain evidence="7">DSM 13577</strain>
    </source>
</reference>
<dbReference type="InterPro" id="IPR025302">
    <property type="entry name" value="DrrA1/2-like_C"/>
</dbReference>
<dbReference type="InterPro" id="IPR003439">
    <property type="entry name" value="ABC_transporter-like_ATP-bd"/>
</dbReference>
<protein>
    <submittedName>
        <fullName evidence="6">ABC-2 type transport system ATP-binding protein</fullName>
    </submittedName>
</protein>
<evidence type="ECO:0000259" key="5">
    <source>
        <dbReference type="PROSITE" id="PS50893"/>
    </source>
</evidence>
<gene>
    <name evidence="6" type="ORF">SAMN03080614_1001135</name>
</gene>
<dbReference type="PROSITE" id="PS50893">
    <property type="entry name" value="ABC_TRANSPORTER_2"/>
    <property type="match status" value="1"/>
</dbReference>
<dbReference type="GO" id="GO:0005524">
    <property type="term" value="F:ATP binding"/>
    <property type="evidence" value="ECO:0007669"/>
    <property type="project" value="UniProtKB-KW"/>
</dbReference>
<keyword evidence="3" id="KW-0547">Nucleotide-binding</keyword>
<dbReference type="STRING" id="1120990.SAMN03080614_1001135"/>
<dbReference type="Pfam" id="PF00005">
    <property type="entry name" value="ABC_tran"/>
    <property type="match status" value="1"/>
</dbReference>
<evidence type="ECO:0000256" key="1">
    <source>
        <dbReference type="ARBA" id="ARBA00005417"/>
    </source>
</evidence>
<name>A0A1H9Y3L4_9FIRM</name>
<dbReference type="PANTHER" id="PTHR43335">
    <property type="entry name" value="ABC TRANSPORTER, ATP-BINDING PROTEIN"/>
    <property type="match status" value="1"/>
</dbReference>
<keyword evidence="4 6" id="KW-0067">ATP-binding</keyword>
<keyword evidence="7" id="KW-1185">Reference proteome</keyword>
<dbReference type="Pfam" id="PF13732">
    <property type="entry name" value="DrrA1-3_C"/>
    <property type="match status" value="1"/>
</dbReference>
<feature type="domain" description="ABC transporter" evidence="5">
    <location>
        <begin position="2"/>
        <end position="232"/>
    </location>
</feature>
<evidence type="ECO:0000313" key="7">
    <source>
        <dbReference type="Proteomes" id="UP000243819"/>
    </source>
</evidence>
<dbReference type="GO" id="GO:0016887">
    <property type="term" value="F:ATP hydrolysis activity"/>
    <property type="evidence" value="ECO:0007669"/>
    <property type="project" value="InterPro"/>
</dbReference>
<evidence type="ECO:0000256" key="3">
    <source>
        <dbReference type="ARBA" id="ARBA00022741"/>
    </source>
</evidence>
<dbReference type="RefSeq" id="WP_091347878.1">
    <property type="nucleotide sequence ID" value="NZ_FOIF01000001.1"/>
</dbReference>
<evidence type="ECO:0000256" key="2">
    <source>
        <dbReference type="ARBA" id="ARBA00022448"/>
    </source>
</evidence>